<feature type="compositionally biased region" description="Basic and acidic residues" evidence="1">
    <location>
        <begin position="21"/>
        <end position="38"/>
    </location>
</feature>
<dbReference type="AlphaFoldDB" id="A0A6L5Z237"/>
<dbReference type="InterPro" id="IPR021735">
    <property type="entry name" value="DUF3306"/>
</dbReference>
<organism evidence="2 3">
    <name type="scientific">Halovulum marinum</name>
    <dbReference type="NCBI Taxonomy" id="2662447"/>
    <lineage>
        <taxon>Bacteria</taxon>
        <taxon>Pseudomonadati</taxon>
        <taxon>Pseudomonadota</taxon>
        <taxon>Alphaproteobacteria</taxon>
        <taxon>Rhodobacterales</taxon>
        <taxon>Paracoccaceae</taxon>
        <taxon>Halovulum</taxon>
    </lineage>
</organism>
<dbReference type="Proteomes" id="UP000474957">
    <property type="component" value="Unassembled WGS sequence"/>
</dbReference>
<keyword evidence="3" id="KW-1185">Reference proteome</keyword>
<protein>
    <submittedName>
        <fullName evidence="2">DUF3306 domain-containing protein</fullName>
    </submittedName>
</protein>
<feature type="region of interest" description="Disordered" evidence="1">
    <location>
        <begin position="18"/>
        <end position="38"/>
    </location>
</feature>
<evidence type="ECO:0000313" key="3">
    <source>
        <dbReference type="Proteomes" id="UP000474957"/>
    </source>
</evidence>
<feature type="region of interest" description="Disordered" evidence="1">
    <location>
        <begin position="136"/>
        <end position="230"/>
    </location>
</feature>
<evidence type="ECO:0000313" key="2">
    <source>
        <dbReference type="EMBL" id="MSU90140.1"/>
    </source>
</evidence>
<evidence type="ECO:0000256" key="1">
    <source>
        <dbReference type="SAM" id="MobiDB-lite"/>
    </source>
</evidence>
<dbReference type="Pfam" id="PF11748">
    <property type="entry name" value="DUF3306"/>
    <property type="match status" value="1"/>
</dbReference>
<gene>
    <name evidence="2" type="ORF">GE300_11010</name>
</gene>
<comment type="caution">
    <text evidence="2">The sequence shown here is derived from an EMBL/GenBank/DDBJ whole genome shotgun (WGS) entry which is preliminary data.</text>
</comment>
<dbReference type="EMBL" id="WIND01000007">
    <property type="protein sequence ID" value="MSU90140.1"/>
    <property type="molecule type" value="Genomic_DNA"/>
</dbReference>
<proteinExistence type="predicted"/>
<feature type="compositionally biased region" description="Low complexity" evidence="1">
    <location>
        <begin position="136"/>
        <end position="170"/>
    </location>
</feature>
<reference evidence="2 3" key="1">
    <citation type="submission" date="2019-10" db="EMBL/GenBank/DDBJ databases">
        <title>Cognatihalovulum marinum gen. nov. sp. nov., a new member of the family Rhodobacteraceae isolated from deep seawater of the Northwest Indian Ocean.</title>
        <authorList>
            <person name="Ruan C."/>
            <person name="Wang J."/>
            <person name="Zheng X."/>
            <person name="Song L."/>
            <person name="Zhu Y."/>
            <person name="Huang Y."/>
            <person name="Lu Z."/>
            <person name="Du W."/>
            <person name="Huang L."/>
            <person name="Dai X."/>
        </authorList>
    </citation>
    <scope>NUCLEOTIDE SEQUENCE [LARGE SCALE GENOMIC DNA]</scope>
    <source>
        <strain evidence="2 3">2CG4</strain>
    </source>
</reference>
<dbReference type="RefSeq" id="WP_154446626.1">
    <property type="nucleotide sequence ID" value="NZ_WIND01000007.1"/>
</dbReference>
<name>A0A6L5Z237_9RHOB</name>
<sequence>MSGDRDFWSRRRAAVQAEQEAEARKEQQAEVEAGRAELEALPDEQVLERLDLPDPDTLQPGDDFAAFLRDVVPERLRRRALRRLWRSNPVLANLDGLNDYDADYTAAATDAPNLRTAYRVGRGLLRHVEALAAEAAPADAPGADAPTGAADADPGPASALTAGPASDPAADPAPDPVPHQASAKPADPDPTAAGQPGRDSGAPEDPAWGETPEDGSPLPRKRRITFSFNG</sequence>
<accession>A0A6L5Z237</accession>